<feature type="active site" description="Charge relay system" evidence="9 10">
    <location>
        <position position="193"/>
    </location>
</feature>
<evidence type="ECO:0000259" key="13">
    <source>
        <dbReference type="Pfam" id="PF17766"/>
    </source>
</evidence>
<dbReference type="FunFam" id="3.40.50.200:FF:000006">
    <property type="entry name" value="Subtilisin-like protease SBT1.5"/>
    <property type="match status" value="1"/>
</dbReference>
<dbReference type="GO" id="GO:0004252">
    <property type="term" value="F:serine-type endopeptidase activity"/>
    <property type="evidence" value="ECO:0007669"/>
    <property type="project" value="UniProtKB-UniRule"/>
</dbReference>
<dbReference type="Gene3D" id="3.50.30.30">
    <property type="match status" value="1"/>
</dbReference>
<evidence type="ECO:0000256" key="2">
    <source>
        <dbReference type="ARBA" id="ARBA00011073"/>
    </source>
</evidence>
<keyword evidence="3" id="KW-0964">Secreted</keyword>
<dbReference type="AlphaFoldDB" id="A0A4D6MQS9"/>
<feature type="domain" description="Inhibitor I9" evidence="12">
    <location>
        <begin position="6"/>
        <end position="93"/>
    </location>
</feature>
<dbReference type="InterPro" id="IPR015500">
    <property type="entry name" value="Peptidase_S8_subtilisin-rel"/>
</dbReference>
<evidence type="ECO:0000256" key="6">
    <source>
        <dbReference type="ARBA" id="ARBA00022801"/>
    </source>
</evidence>
<dbReference type="Gene3D" id="3.30.70.80">
    <property type="entry name" value="Peptidase S8 propeptide/proteinase inhibitor I9"/>
    <property type="match status" value="1"/>
</dbReference>
<dbReference type="Proteomes" id="UP000501690">
    <property type="component" value="Linkage Group LG8"/>
</dbReference>
<evidence type="ECO:0000259" key="11">
    <source>
        <dbReference type="Pfam" id="PF00082"/>
    </source>
</evidence>
<evidence type="ECO:0000256" key="9">
    <source>
        <dbReference type="PIRSR" id="PIRSR615500-1"/>
    </source>
</evidence>
<evidence type="ECO:0000313" key="15">
    <source>
        <dbReference type="Proteomes" id="UP000501690"/>
    </source>
</evidence>
<feature type="active site" description="Charge relay system" evidence="9 10">
    <location>
        <position position="511"/>
    </location>
</feature>
<evidence type="ECO:0000256" key="4">
    <source>
        <dbReference type="ARBA" id="ARBA00022670"/>
    </source>
</evidence>
<evidence type="ECO:0000256" key="8">
    <source>
        <dbReference type="ARBA" id="ARBA00023180"/>
    </source>
</evidence>
<dbReference type="GO" id="GO:0006508">
    <property type="term" value="P:proteolysis"/>
    <property type="evidence" value="ECO:0007669"/>
    <property type="project" value="UniProtKB-KW"/>
</dbReference>
<feature type="domain" description="Peptidase S8/S53" evidence="11">
    <location>
        <begin position="117"/>
        <end position="548"/>
    </location>
</feature>
<comment type="similarity">
    <text evidence="2 10">Belongs to the peptidase S8 family.</text>
</comment>
<evidence type="ECO:0000256" key="10">
    <source>
        <dbReference type="PROSITE-ProRule" id="PRU01240"/>
    </source>
</evidence>
<dbReference type="InterPro" id="IPR037045">
    <property type="entry name" value="S8pro/Inhibitor_I9_sf"/>
</dbReference>
<dbReference type="GO" id="GO:0005576">
    <property type="term" value="C:extracellular region"/>
    <property type="evidence" value="ECO:0007669"/>
    <property type="project" value="UniProtKB-SubCell"/>
</dbReference>
<keyword evidence="6 10" id="KW-0378">Hydrolase</keyword>
<name>A0A4D6MQS9_VIGUN</name>
<proteinExistence type="inferred from homology"/>
<keyword evidence="7 10" id="KW-0720">Serine protease</keyword>
<dbReference type="Gene3D" id="2.60.40.2310">
    <property type="match status" value="1"/>
</dbReference>
<dbReference type="CDD" id="cd04852">
    <property type="entry name" value="Peptidases_S8_3"/>
    <property type="match status" value="1"/>
</dbReference>
<evidence type="ECO:0000256" key="1">
    <source>
        <dbReference type="ARBA" id="ARBA00004613"/>
    </source>
</evidence>
<dbReference type="GO" id="GO:0009609">
    <property type="term" value="P:response to symbiotic bacterium"/>
    <property type="evidence" value="ECO:0007669"/>
    <property type="project" value="UniProtKB-ARBA"/>
</dbReference>
<keyword evidence="5" id="KW-0732">Signal</keyword>
<dbReference type="EMBL" id="CP039352">
    <property type="protein sequence ID" value="QCE02499.1"/>
    <property type="molecule type" value="Genomic_DNA"/>
</dbReference>
<dbReference type="InterPro" id="IPR000209">
    <property type="entry name" value="Peptidase_S8/S53_dom"/>
</dbReference>
<feature type="domain" description="Subtilisin-like protease fibronectin type-III" evidence="13">
    <location>
        <begin position="624"/>
        <end position="723"/>
    </location>
</feature>
<evidence type="ECO:0000256" key="5">
    <source>
        <dbReference type="ARBA" id="ARBA00022729"/>
    </source>
</evidence>
<evidence type="ECO:0000256" key="7">
    <source>
        <dbReference type="ARBA" id="ARBA00022825"/>
    </source>
</evidence>
<evidence type="ECO:0000259" key="12">
    <source>
        <dbReference type="Pfam" id="PF05922"/>
    </source>
</evidence>
<dbReference type="Pfam" id="PF17766">
    <property type="entry name" value="fn3_6"/>
    <property type="match status" value="1"/>
</dbReference>
<dbReference type="GO" id="GO:0009610">
    <property type="term" value="P:response to symbiotic fungus"/>
    <property type="evidence" value="ECO:0007669"/>
    <property type="project" value="UniProtKB-ARBA"/>
</dbReference>
<dbReference type="PANTHER" id="PTHR10795">
    <property type="entry name" value="PROPROTEIN CONVERTASE SUBTILISIN/KEXIN"/>
    <property type="match status" value="1"/>
</dbReference>
<dbReference type="InterPro" id="IPR045051">
    <property type="entry name" value="SBT"/>
</dbReference>
<dbReference type="InterPro" id="IPR023828">
    <property type="entry name" value="Peptidase_S8_Ser-AS"/>
</dbReference>
<evidence type="ECO:0000256" key="3">
    <source>
        <dbReference type="ARBA" id="ARBA00022525"/>
    </source>
</evidence>
<comment type="subcellular location">
    <subcellularLocation>
        <location evidence="1">Secreted</location>
    </subcellularLocation>
</comment>
<feature type="active site" description="Charge relay system" evidence="9 10">
    <location>
        <position position="126"/>
    </location>
</feature>
<dbReference type="PROSITE" id="PS51892">
    <property type="entry name" value="SUBTILASE"/>
    <property type="match status" value="1"/>
</dbReference>
<sequence length="730" mass="78937">MAQSDNYIIHMDKLAMPKAFSTHHAWYLSTLSSLLDNVPTSNDNNLNIVSSKLIYTYTNAMNGFTANLSPQEFEALKTSPGYVSSTPDFPTKLDTTHSPEFLGLNPNTGAWPAAKFGEDVIVGLVDTGVWPESESFNDEGMPDKLPTKWHGNCESSIKCNKKLIGAQFFNKGFLFQKSKLAKIVNSTRDTEGHGTHTSSTAVGRQVDNASFFGNANGSAKGVASRARLAIYKVVWNENAYPSDVIAAIDTAISDGVDILSLSLGFNNFSLFHDPVAIASFAAMDRGIFVSTSAGNSGPIRGSLHNGIPWVINVAAGTLDREIRASLTLGNGVKLLGLSTYLTGNFLEYQVPIVFMGPCNNSTELAKAHNKIVVCEDMGGNLSNLEFNIKAANVLASVFISSVTDISIYNDPDLVGIIINPRYGEILKAYIKSDSNAKANMSFKITTLGIKPSPKVDVYSSRGPSNNCPFVLKPDITAPGTSILAAWPQNLPVAYSGFQSLYSNFNFLSGTSMACPHVSGVATLLKGAHPDWSPATIRSAIMTTSDIFDNSKEPVKDIGNGDSPASPLAMGAGHINPNKALDPGLVYDVGSQDYVNLLCAMNFTQQQITTITRSSIFNCSKPSLDLNYPSFIALFRDNGSSNESIVTWDFFRTVTNVGEGQTIYTVSVTPIKGFNVSIFPNKLVFKETNEKLSYKLRIEGPKRESFGYVTWTDVKHVVRSPIVVTNPLSSQ</sequence>
<dbReference type="InterPro" id="IPR010259">
    <property type="entry name" value="S8pro/Inhibitor_I9"/>
</dbReference>
<dbReference type="InterPro" id="IPR034197">
    <property type="entry name" value="Peptidases_S8_3"/>
</dbReference>
<dbReference type="Pfam" id="PF05922">
    <property type="entry name" value="Inhibitor_I9"/>
    <property type="match status" value="1"/>
</dbReference>
<organism evidence="14 15">
    <name type="scientific">Vigna unguiculata</name>
    <name type="common">Cowpea</name>
    <dbReference type="NCBI Taxonomy" id="3917"/>
    <lineage>
        <taxon>Eukaryota</taxon>
        <taxon>Viridiplantae</taxon>
        <taxon>Streptophyta</taxon>
        <taxon>Embryophyta</taxon>
        <taxon>Tracheophyta</taxon>
        <taxon>Spermatophyta</taxon>
        <taxon>Magnoliopsida</taxon>
        <taxon>eudicotyledons</taxon>
        <taxon>Gunneridae</taxon>
        <taxon>Pentapetalae</taxon>
        <taxon>rosids</taxon>
        <taxon>fabids</taxon>
        <taxon>Fabales</taxon>
        <taxon>Fabaceae</taxon>
        <taxon>Papilionoideae</taxon>
        <taxon>50 kb inversion clade</taxon>
        <taxon>NPAAA clade</taxon>
        <taxon>indigoferoid/millettioid clade</taxon>
        <taxon>Phaseoleae</taxon>
        <taxon>Vigna</taxon>
    </lineage>
</organism>
<dbReference type="InterPro" id="IPR041469">
    <property type="entry name" value="Subtilisin-like_FN3"/>
</dbReference>
<dbReference type="SUPFAM" id="SSF52743">
    <property type="entry name" value="Subtilisin-like"/>
    <property type="match status" value="1"/>
</dbReference>
<dbReference type="PROSITE" id="PS00138">
    <property type="entry name" value="SUBTILASE_SER"/>
    <property type="match status" value="1"/>
</dbReference>
<reference evidence="14 15" key="1">
    <citation type="submission" date="2019-04" db="EMBL/GenBank/DDBJ databases">
        <title>An improved genome assembly and genetic linkage map for asparagus bean, Vigna unguiculata ssp. sesquipedialis.</title>
        <authorList>
            <person name="Xia Q."/>
            <person name="Zhang R."/>
            <person name="Dong Y."/>
        </authorList>
    </citation>
    <scope>NUCLEOTIDE SEQUENCE [LARGE SCALE GENOMIC DNA]</scope>
    <source>
        <tissue evidence="14">Leaf</tissue>
    </source>
</reference>
<dbReference type="PRINTS" id="PR00723">
    <property type="entry name" value="SUBTILISIN"/>
</dbReference>
<keyword evidence="4 10" id="KW-0645">Protease</keyword>
<dbReference type="CDD" id="cd02120">
    <property type="entry name" value="PA_subtilisin_like"/>
    <property type="match status" value="1"/>
</dbReference>
<protein>
    <submittedName>
        <fullName evidence="14">Peptidase S8</fullName>
    </submittedName>
</protein>
<keyword evidence="15" id="KW-1185">Reference proteome</keyword>
<keyword evidence="8" id="KW-0325">Glycoprotein</keyword>
<accession>A0A4D6MQS9</accession>
<dbReference type="Pfam" id="PF00082">
    <property type="entry name" value="Peptidase_S8"/>
    <property type="match status" value="1"/>
</dbReference>
<dbReference type="InterPro" id="IPR036852">
    <property type="entry name" value="Peptidase_S8/S53_dom_sf"/>
</dbReference>
<dbReference type="Gene3D" id="3.40.50.200">
    <property type="entry name" value="Peptidase S8/S53 domain"/>
    <property type="match status" value="1"/>
</dbReference>
<gene>
    <name evidence="14" type="ORF">DEO72_LG8g511</name>
</gene>
<dbReference type="FunFam" id="3.30.70.80:FF:000003">
    <property type="entry name" value="Subtilisin-like protease SBT1.9"/>
    <property type="match status" value="1"/>
</dbReference>
<evidence type="ECO:0000313" key="14">
    <source>
        <dbReference type="EMBL" id="QCE02499.1"/>
    </source>
</evidence>